<proteinExistence type="predicted"/>
<evidence type="ECO:0000313" key="2">
    <source>
        <dbReference type="Proteomes" id="UP001147760"/>
    </source>
</evidence>
<name>A0A9W9WHX9_9EURO</name>
<organism evidence="1 2">
    <name type="scientific">Penicillium desertorum</name>
    <dbReference type="NCBI Taxonomy" id="1303715"/>
    <lineage>
        <taxon>Eukaryota</taxon>
        <taxon>Fungi</taxon>
        <taxon>Dikarya</taxon>
        <taxon>Ascomycota</taxon>
        <taxon>Pezizomycotina</taxon>
        <taxon>Eurotiomycetes</taxon>
        <taxon>Eurotiomycetidae</taxon>
        <taxon>Eurotiales</taxon>
        <taxon>Aspergillaceae</taxon>
        <taxon>Penicillium</taxon>
    </lineage>
</organism>
<evidence type="ECO:0000313" key="1">
    <source>
        <dbReference type="EMBL" id="KAJ5462505.1"/>
    </source>
</evidence>
<dbReference type="AlphaFoldDB" id="A0A9W9WHX9"/>
<keyword evidence="2" id="KW-1185">Reference proteome</keyword>
<reference evidence="1" key="2">
    <citation type="journal article" date="2023" name="IMA Fungus">
        <title>Comparative genomic study of the Penicillium genus elucidates a diverse pangenome and 15 lateral gene transfer events.</title>
        <authorList>
            <person name="Petersen C."/>
            <person name="Sorensen T."/>
            <person name="Nielsen M.R."/>
            <person name="Sondergaard T.E."/>
            <person name="Sorensen J.L."/>
            <person name="Fitzpatrick D.A."/>
            <person name="Frisvad J.C."/>
            <person name="Nielsen K.L."/>
        </authorList>
    </citation>
    <scope>NUCLEOTIDE SEQUENCE</scope>
    <source>
        <strain evidence="1">IBT 17660</strain>
    </source>
</reference>
<gene>
    <name evidence="1" type="ORF">N7530_010710</name>
</gene>
<accession>A0A9W9WHX9</accession>
<dbReference type="EMBL" id="JAPWDO010000007">
    <property type="protein sequence ID" value="KAJ5462505.1"/>
    <property type="molecule type" value="Genomic_DNA"/>
</dbReference>
<comment type="caution">
    <text evidence="1">The sequence shown here is derived from an EMBL/GenBank/DDBJ whole genome shotgun (WGS) entry which is preliminary data.</text>
</comment>
<protein>
    <submittedName>
        <fullName evidence="1">Protein phosphatase 2A regulatory subunit PR55</fullName>
    </submittedName>
</protein>
<reference evidence="1" key="1">
    <citation type="submission" date="2022-12" db="EMBL/GenBank/DDBJ databases">
        <authorList>
            <person name="Petersen C."/>
        </authorList>
    </citation>
    <scope>NUCLEOTIDE SEQUENCE</scope>
    <source>
        <strain evidence="1">IBT 17660</strain>
    </source>
</reference>
<sequence>MKLGRSQQSHESGRRERLYQMNSLCSRLEAEYGSRTPRILQGPLLLELPRLTHHDTVVAAVPRRTYANAHVR</sequence>
<dbReference type="Proteomes" id="UP001147760">
    <property type="component" value="Unassembled WGS sequence"/>
</dbReference>